<protein>
    <submittedName>
        <fullName evidence="1">DUF2887 domain-containing protein</fullName>
    </submittedName>
</protein>
<accession>A0ABV4XQB0</accession>
<feature type="non-terminal residue" evidence="1">
    <location>
        <position position="1"/>
    </location>
</feature>
<dbReference type="Proteomes" id="UP001576784">
    <property type="component" value="Unassembled WGS sequence"/>
</dbReference>
<evidence type="ECO:0000313" key="2">
    <source>
        <dbReference type="Proteomes" id="UP001576784"/>
    </source>
</evidence>
<gene>
    <name evidence="1" type="ORF">ACE1CI_12135</name>
</gene>
<evidence type="ECO:0000313" key="1">
    <source>
        <dbReference type="EMBL" id="MFB2893652.1"/>
    </source>
</evidence>
<reference evidence="1 2" key="1">
    <citation type="submission" date="2024-09" db="EMBL/GenBank/DDBJ databases">
        <title>Floridaenema gen nov. (Aerosakkonemataceae, Aerosakkonematales ord. nov., Cyanobacteria) from benthic tropical and subtropical fresh waters, with the description of four new species.</title>
        <authorList>
            <person name="Moretto J.A."/>
            <person name="Berthold D.E."/>
            <person name="Lefler F.W."/>
            <person name="Huang I.-S."/>
            <person name="Laughinghouse H. IV."/>
        </authorList>
    </citation>
    <scope>NUCLEOTIDE SEQUENCE [LARGE SCALE GENOMIC DNA]</scope>
    <source>
        <strain evidence="1 2">BLCC-F50</strain>
    </source>
</reference>
<comment type="caution">
    <text evidence="1">The sequence shown here is derived from an EMBL/GenBank/DDBJ whole genome shotgun (WGS) entry which is preliminary data.</text>
</comment>
<proteinExistence type="predicted"/>
<dbReference type="EMBL" id="JBHFNR010000082">
    <property type="protein sequence ID" value="MFB2893652.1"/>
    <property type="molecule type" value="Genomic_DNA"/>
</dbReference>
<organism evidence="1 2">
    <name type="scientific">Floridaenema flaviceps BLCC-F50</name>
    <dbReference type="NCBI Taxonomy" id="3153642"/>
    <lineage>
        <taxon>Bacteria</taxon>
        <taxon>Bacillati</taxon>
        <taxon>Cyanobacteriota</taxon>
        <taxon>Cyanophyceae</taxon>
        <taxon>Oscillatoriophycideae</taxon>
        <taxon>Aerosakkonematales</taxon>
        <taxon>Aerosakkonemataceae</taxon>
        <taxon>Floridanema</taxon>
        <taxon>Floridanema flaviceps</taxon>
    </lineage>
</organism>
<name>A0ABV4XQB0_9CYAN</name>
<dbReference type="Pfam" id="PF11103">
    <property type="entry name" value="DUF2887"/>
    <property type="match status" value="1"/>
</dbReference>
<dbReference type="InterPro" id="IPR022573">
    <property type="entry name" value="DUF2887"/>
</dbReference>
<dbReference type="RefSeq" id="WP_413263312.1">
    <property type="nucleotide sequence ID" value="NZ_JBHFNR010000082.1"/>
</dbReference>
<keyword evidence="2" id="KW-1185">Reference proteome</keyword>
<sequence>LALGMVQLVVGSEETAATVELTNRLMQQARAQLLDEGFKQKVLELIESVLVYKFTALSRQELEAMFGLSDLKQTRFYQEAKEEGKEEGKLETVPLLLQLGLSVSEIAERLSLDIEAVRRVAQSSSGNFQQG</sequence>